<dbReference type="Proteomes" id="UP000292957">
    <property type="component" value="Unassembled WGS sequence"/>
</dbReference>
<evidence type="ECO:0000313" key="2">
    <source>
        <dbReference type="EMBL" id="TBU23978.1"/>
    </source>
</evidence>
<dbReference type="EMBL" id="ML143490">
    <property type="protein sequence ID" value="TBU23978.1"/>
    <property type="molecule type" value="Genomic_DNA"/>
</dbReference>
<proteinExistence type="predicted"/>
<organism evidence="2">
    <name type="scientific">Dichomitus squalens</name>
    <dbReference type="NCBI Taxonomy" id="114155"/>
    <lineage>
        <taxon>Eukaryota</taxon>
        <taxon>Fungi</taxon>
        <taxon>Dikarya</taxon>
        <taxon>Basidiomycota</taxon>
        <taxon>Agaricomycotina</taxon>
        <taxon>Agaricomycetes</taxon>
        <taxon>Polyporales</taxon>
        <taxon>Polyporaceae</taxon>
        <taxon>Dichomitus</taxon>
    </lineage>
</organism>
<dbReference type="EMBL" id="ML145122">
    <property type="protein sequence ID" value="TBU58648.1"/>
    <property type="molecule type" value="Genomic_DNA"/>
</dbReference>
<feature type="region of interest" description="Disordered" evidence="1">
    <location>
        <begin position="23"/>
        <end position="43"/>
    </location>
</feature>
<accession>A0A4Q9MCD6</accession>
<evidence type="ECO:0000313" key="4">
    <source>
        <dbReference type="Proteomes" id="UP000292082"/>
    </source>
</evidence>
<dbReference type="AlphaFoldDB" id="A0A4Q9MCD6"/>
<evidence type="ECO:0000256" key="1">
    <source>
        <dbReference type="SAM" id="MobiDB-lite"/>
    </source>
</evidence>
<sequence>MLPPRCHGRQYCIAASLISSASRGSNDVVQKKQPYRSTQSPGGGPCLRLRAISITYSLPQDRYSSAYYRQHCEFNTPLY</sequence>
<evidence type="ECO:0000313" key="3">
    <source>
        <dbReference type="EMBL" id="TBU58648.1"/>
    </source>
</evidence>
<keyword evidence="4" id="KW-1185">Reference proteome</keyword>
<name>A0A4Q9MCD6_9APHY</name>
<dbReference type="Proteomes" id="UP000292082">
    <property type="component" value="Unassembled WGS sequence"/>
</dbReference>
<reference evidence="2 4" key="1">
    <citation type="submission" date="2019-01" db="EMBL/GenBank/DDBJ databases">
        <title>Draft genome sequences of three monokaryotic isolates of the white-rot basidiomycete fungus Dichomitus squalens.</title>
        <authorList>
            <consortium name="DOE Joint Genome Institute"/>
            <person name="Lopez S.C."/>
            <person name="Andreopoulos B."/>
            <person name="Pangilinan J."/>
            <person name="Lipzen A."/>
            <person name="Riley R."/>
            <person name="Ahrendt S."/>
            <person name="Ng V."/>
            <person name="Barry K."/>
            <person name="Daum C."/>
            <person name="Grigoriev I.V."/>
            <person name="Hilden K.S."/>
            <person name="Makela M.R."/>
            <person name="de Vries R.P."/>
        </authorList>
    </citation>
    <scope>NUCLEOTIDE SEQUENCE [LARGE SCALE GENOMIC DNA]</scope>
    <source>
        <strain evidence="3 4">CBS 464.89</strain>
        <strain evidence="2">OM18370.1</strain>
    </source>
</reference>
<gene>
    <name evidence="3" type="ORF">BD310DRAFT_926640</name>
    <name evidence="2" type="ORF">BD311DRAFT_767425</name>
</gene>
<protein>
    <submittedName>
        <fullName evidence="2">Uncharacterized protein</fullName>
    </submittedName>
</protein>